<keyword evidence="6" id="KW-1185">Reference proteome</keyword>
<dbReference type="RefSeq" id="WP_146649214.1">
    <property type="nucleotide sequence ID" value="NZ_CP012333.1"/>
</dbReference>
<dbReference type="Gene3D" id="3.40.50.1000">
    <property type="entry name" value="HAD superfamily/HAD-like"/>
    <property type="match status" value="1"/>
</dbReference>
<dbReference type="Gene3D" id="1.10.150.240">
    <property type="entry name" value="Putative phosphatase, domain 2"/>
    <property type="match status" value="1"/>
</dbReference>
<dbReference type="GO" id="GO:0006281">
    <property type="term" value="P:DNA repair"/>
    <property type="evidence" value="ECO:0007669"/>
    <property type="project" value="TreeGrafter"/>
</dbReference>
<sequence length="240" mass="24608">MRSASSTTPTVLLFDIDGTLILTGGAGRRAMTAAFADVHRNGEACSHFSFAGMTDRAIVREGLRVIHAANGGGTPDEAGIDAVLEAYLKRLADEVARAGSYRVLPGVEVLLQSLRGEPGLAIGLGTGNVRRGAMTKLARGSLDVHFAFGGFGCDAEDRAELLRAGAHRGAAALGVRIEECRVVIIGDTPKDVAAALAIDAVCIGVGTGGFAPEELVKLGAKTAFATLAENGAREALLASP</sequence>
<dbReference type="InterPro" id="IPR050155">
    <property type="entry name" value="HAD-like_hydrolase_sf"/>
</dbReference>
<dbReference type="InterPro" id="IPR023198">
    <property type="entry name" value="PGP-like_dom2"/>
</dbReference>
<comment type="similarity">
    <text evidence="3">Belongs to the HAD-like hydrolase superfamily. CbbY/CbbZ/Gph/YieH family.</text>
</comment>
<dbReference type="PANTHER" id="PTHR43434:SF1">
    <property type="entry name" value="PHOSPHOGLYCOLATE PHOSPHATASE"/>
    <property type="match status" value="1"/>
</dbReference>
<comment type="catalytic activity">
    <reaction evidence="1">
        <text>2-phosphoglycolate + H2O = glycolate + phosphate</text>
        <dbReference type="Rhea" id="RHEA:14369"/>
        <dbReference type="ChEBI" id="CHEBI:15377"/>
        <dbReference type="ChEBI" id="CHEBI:29805"/>
        <dbReference type="ChEBI" id="CHEBI:43474"/>
        <dbReference type="ChEBI" id="CHEBI:58033"/>
        <dbReference type="EC" id="3.1.3.18"/>
    </reaction>
</comment>
<reference evidence="5 6" key="1">
    <citation type="submission" date="2015-08" db="EMBL/GenBank/DDBJ databases">
        <authorList>
            <person name="Babu N.S."/>
            <person name="Beckwith C.J."/>
            <person name="Beseler K.G."/>
            <person name="Brison A."/>
            <person name="Carone J.V."/>
            <person name="Caskin T.P."/>
            <person name="Diamond M."/>
            <person name="Durham M.E."/>
            <person name="Foxe J.M."/>
            <person name="Go M."/>
            <person name="Henderson B.A."/>
            <person name="Jones I.B."/>
            <person name="McGettigan J.A."/>
            <person name="Micheletti S.J."/>
            <person name="Nasrallah M.E."/>
            <person name="Ortiz D."/>
            <person name="Piller C.R."/>
            <person name="Privatt S.R."/>
            <person name="Schneider S.L."/>
            <person name="Sharp S."/>
            <person name="Smith T.C."/>
            <person name="Stanton J.D."/>
            <person name="Ullery H.E."/>
            <person name="Wilson R.J."/>
            <person name="Serrano M.G."/>
            <person name="Buck G."/>
            <person name="Lee V."/>
            <person name="Wang Y."/>
            <person name="Carvalho R."/>
            <person name="Voegtly L."/>
            <person name="Shi R."/>
            <person name="Duckworth R."/>
            <person name="Johnson A."/>
            <person name="Loviza R."/>
            <person name="Walstead R."/>
            <person name="Shah Z."/>
            <person name="Kiflezghi M."/>
            <person name="Wade K."/>
            <person name="Ball S.L."/>
            <person name="Bradley K.W."/>
            <person name="Asai D.J."/>
            <person name="Bowman C.A."/>
            <person name="Russell D.A."/>
            <person name="Pope W.H."/>
            <person name="Jacobs-Sera D."/>
            <person name="Hendrix R.W."/>
            <person name="Hatfull G.F."/>
        </authorList>
    </citation>
    <scope>NUCLEOTIDE SEQUENCE [LARGE SCALE GENOMIC DNA]</scope>
    <source>
        <strain evidence="5 6">DSM 27648</strain>
    </source>
</reference>
<dbReference type="EC" id="3.1.3.18" evidence="4"/>
<evidence type="ECO:0000256" key="3">
    <source>
        <dbReference type="ARBA" id="ARBA00006171"/>
    </source>
</evidence>
<evidence type="ECO:0000256" key="1">
    <source>
        <dbReference type="ARBA" id="ARBA00000830"/>
    </source>
</evidence>
<evidence type="ECO:0000313" key="5">
    <source>
        <dbReference type="EMBL" id="AKU98210.1"/>
    </source>
</evidence>
<name>A0A0K1PXG2_9BACT</name>
<dbReference type="Pfam" id="PF00702">
    <property type="entry name" value="Hydrolase"/>
    <property type="match status" value="1"/>
</dbReference>
<dbReference type="KEGG" id="llu:AKJ09_04874"/>
<dbReference type="InterPro" id="IPR023214">
    <property type="entry name" value="HAD_sf"/>
</dbReference>
<dbReference type="InterPro" id="IPR036412">
    <property type="entry name" value="HAD-like_sf"/>
</dbReference>
<evidence type="ECO:0000313" key="6">
    <source>
        <dbReference type="Proteomes" id="UP000064967"/>
    </source>
</evidence>
<evidence type="ECO:0000256" key="2">
    <source>
        <dbReference type="ARBA" id="ARBA00004818"/>
    </source>
</evidence>
<dbReference type="SUPFAM" id="SSF56784">
    <property type="entry name" value="HAD-like"/>
    <property type="match status" value="1"/>
</dbReference>
<accession>A0A0K1PXG2</accession>
<evidence type="ECO:0000256" key="4">
    <source>
        <dbReference type="ARBA" id="ARBA00013078"/>
    </source>
</evidence>
<protein>
    <recommendedName>
        <fullName evidence="4">phosphoglycolate phosphatase</fullName>
        <ecNumber evidence="4">3.1.3.18</ecNumber>
    </recommendedName>
</protein>
<gene>
    <name evidence="5" type="ORF">AKJ09_04874</name>
</gene>
<dbReference type="STRING" id="1391654.AKJ09_04874"/>
<dbReference type="SFLD" id="SFLDS00003">
    <property type="entry name" value="Haloacid_Dehalogenase"/>
    <property type="match status" value="1"/>
</dbReference>
<dbReference type="GO" id="GO:0005829">
    <property type="term" value="C:cytosol"/>
    <property type="evidence" value="ECO:0007669"/>
    <property type="project" value="TreeGrafter"/>
</dbReference>
<dbReference type="EMBL" id="CP012333">
    <property type="protein sequence ID" value="AKU98210.1"/>
    <property type="molecule type" value="Genomic_DNA"/>
</dbReference>
<dbReference type="SFLD" id="SFLDG01129">
    <property type="entry name" value="C1.5:_HAD__Beta-PGM__Phosphata"/>
    <property type="match status" value="1"/>
</dbReference>
<keyword evidence="5" id="KW-0378">Hydrolase</keyword>
<dbReference type="GO" id="GO:0008967">
    <property type="term" value="F:phosphoglycolate phosphatase activity"/>
    <property type="evidence" value="ECO:0007669"/>
    <property type="project" value="UniProtKB-EC"/>
</dbReference>
<comment type="pathway">
    <text evidence="2">Organic acid metabolism; glycolate biosynthesis; glycolate from 2-phosphoglycolate: step 1/1.</text>
</comment>
<dbReference type="PANTHER" id="PTHR43434">
    <property type="entry name" value="PHOSPHOGLYCOLATE PHOSPHATASE"/>
    <property type="match status" value="1"/>
</dbReference>
<organism evidence="5 6">
    <name type="scientific">Labilithrix luteola</name>
    <dbReference type="NCBI Taxonomy" id="1391654"/>
    <lineage>
        <taxon>Bacteria</taxon>
        <taxon>Pseudomonadati</taxon>
        <taxon>Myxococcota</taxon>
        <taxon>Polyangia</taxon>
        <taxon>Polyangiales</taxon>
        <taxon>Labilitrichaceae</taxon>
        <taxon>Labilithrix</taxon>
    </lineage>
</organism>
<dbReference type="AlphaFoldDB" id="A0A0K1PXG2"/>
<proteinExistence type="inferred from homology"/>
<dbReference type="OrthoDB" id="9781769at2"/>
<dbReference type="Proteomes" id="UP000064967">
    <property type="component" value="Chromosome"/>
</dbReference>